<evidence type="ECO:0000256" key="1">
    <source>
        <dbReference type="SAM" id="MobiDB-lite"/>
    </source>
</evidence>
<dbReference type="SUPFAM" id="SSF46785">
    <property type="entry name" value="Winged helix' DNA-binding domain"/>
    <property type="match status" value="1"/>
</dbReference>
<sequence length="194" mass="21373">MMPKNPKEPAETAERGGQPSVADVVMHPVRLRIIQQLGGRELTTAALRELLPDITPATLYRHVAALVEAGILSVVAERRVRGAVERTLALGERVAQVDQQELQAMSTAQLRDSVLTFLGHFAEDFDRFLAADPELRNLFGIGQTMLYVNTDDLAQLQADLTELLAPYRAEKPGRQRVTLTTALIPSQEPLPSQD</sequence>
<feature type="compositionally biased region" description="Basic and acidic residues" evidence="1">
    <location>
        <begin position="1"/>
        <end position="14"/>
    </location>
</feature>
<dbReference type="SMART" id="SM00418">
    <property type="entry name" value="HTH_ARSR"/>
    <property type="match status" value="1"/>
</dbReference>
<keyword evidence="3" id="KW-0238">DNA-binding</keyword>
<evidence type="ECO:0000313" key="3">
    <source>
        <dbReference type="EMBL" id="MBB5981635.1"/>
    </source>
</evidence>
<dbReference type="InterPro" id="IPR036390">
    <property type="entry name" value="WH_DNA-bd_sf"/>
</dbReference>
<dbReference type="EMBL" id="JACHNF010000001">
    <property type="protein sequence ID" value="MBB5981635.1"/>
    <property type="molecule type" value="Genomic_DNA"/>
</dbReference>
<dbReference type="Pfam" id="PF12840">
    <property type="entry name" value="HTH_20"/>
    <property type="match status" value="1"/>
</dbReference>
<dbReference type="InterPro" id="IPR001845">
    <property type="entry name" value="HTH_ArsR_DNA-bd_dom"/>
</dbReference>
<evidence type="ECO:0000259" key="2">
    <source>
        <dbReference type="SMART" id="SM00418"/>
    </source>
</evidence>
<dbReference type="CDD" id="cd00090">
    <property type="entry name" value="HTH_ARSR"/>
    <property type="match status" value="1"/>
</dbReference>
<evidence type="ECO:0000313" key="4">
    <source>
        <dbReference type="Proteomes" id="UP000558997"/>
    </source>
</evidence>
<dbReference type="InterPro" id="IPR036388">
    <property type="entry name" value="WH-like_DNA-bd_sf"/>
</dbReference>
<dbReference type="AlphaFoldDB" id="A0A841DXW5"/>
<feature type="domain" description="HTH arsR-type" evidence="2">
    <location>
        <begin position="20"/>
        <end position="103"/>
    </location>
</feature>
<protein>
    <submittedName>
        <fullName evidence="3">DNA-binding HxlR family transcriptional regulator</fullName>
    </submittedName>
</protein>
<organism evidence="3 4">
    <name type="scientific">Kribbella solani</name>
    <dbReference type="NCBI Taxonomy" id="236067"/>
    <lineage>
        <taxon>Bacteria</taxon>
        <taxon>Bacillati</taxon>
        <taxon>Actinomycetota</taxon>
        <taxon>Actinomycetes</taxon>
        <taxon>Propionibacteriales</taxon>
        <taxon>Kribbellaceae</taxon>
        <taxon>Kribbella</taxon>
    </lineage>
</organism>
<keyword evidence="4" id="KW-1185">Reference proteome</keyword>
<dbReference type="Proteomes" id="UP000558997">
    <property type="component" value="Unassembled WGS sequence"/>
</dbReference>
<dbReference type="Gene3D" id="1.10.10.10">
    <property type="entry name" value="Winged helix-like DNA-binding domain superfamily/Winged helix DNA-binding domain"/>
    <property type="match status" value="1"/>
</dbReference>
<name>A0A841DXW5_9ACTN</name>
<dbReference type="GO" id="GO:0003677">
    <property type="term" value="F:DNA binding"/>
    <property type="evidence" value="ECO:0007669"/>
    <property type="project" value="UniProtKB-KW"/>
</dbReference>
<dbReference type="RefSeq" id="WP_238352541.1">
    <property type="nucleotide sequence ID" value="NZ_BAAAVN010000024.1"/>
</dbReference>
<gene>
    <name evidence="3" type="ORF">HDA44_004976</name>
</gene>
<comment type="caution">
    <text evidence="3">The sequence shown here is derived from an EMBL/GenBank/DDBJ whole genome shotgun (WGS) entry which is preliminary data.</text>
</comment>
<reference evidence="3 4" key="1">
    <citation type="submission" date="2020-08" db="EMBL/GenBank/DDBJ databases">
        <title>Sequencing the genomes of 1000 actinobacteria strains.</title>
        <authorList>
            <person name="Klenk H.-P."/>
        </authorList>
    </citation>
    <scope>NUCLEOTIDE SEQUENCE [LARGE SCALE GENOMIC DNA]</scope>
    <source>
        <strain evidence="3 4">DSM 17294</strain>
    </source>
</reference>
<proteinExistence type="predicted"/>
<dbReference type="Gene3D" id="6.10.140.2180">
    <property type="match status" value="1"/>
</dbReference>
<accession>A0A841DXW5</accession>
<dbReference type="GO" id="GO:0003700">
    <property type="term" value="F:DNA-binding transcription factor activity"/>
    <property type="evidence" value="ECO:0007669"/>
    <property type="project" value="InterPro"/>
</dbReference>
<feature type="region of interest" description="Disordered" evidence="1">
    <location>
        <begin position="1"/>
        <end position="21"/>
    </location>
</feature>
<dbReference type="InterPro" id="IPR011991">
    <property type="entry name" value="ArsR-like_HTH"/>
</dbReference>